<reference evidence="2" key="1">
    <citation type="submission" date="2021-05" db="EMBL/GenBank/DDBJ databases">
        <authorList>
            <person name="Alioto T."/>
            <person name="Alioto T."/>
            <person name="Gomez Garrido J."/>
        </authorList>
    </citation>
    <scope>NUCLEOTIDE SEQUENCE</scope>
</reference>
<feature type="region of interest" description="Disordered" evidence="1">
    <location>
        <begin position="135"/>
        <end position="240"/>
    </location>
</feature>
<dbReference type="EMBL" id="HBUE01245716">
    <property type="protein sequence ID" value="CAG6551976.1"/>
    <property type="molecule type" value="Transcribed_RNA"/>
</dbReference>
<accession>A0A8D8N4K4</accession>
<evidence type="ECO:0000313" key="2">
    <source>
        <dbReference type="EMBL" id="CAG6551976.1"/>
    </source>
</evidence>
<feature type="compositionally biased region" description="Basic and acidic residues" evidence="1">
    <location>
        <begin position="202"/>
        <end position="233"/>
    </location>
</feature>
<feature type="compositionally biased region" description="Basic residues" evidence="1">
    <location>
        <begin position="96"/>
        <end position="110"/>
    </location>
</feature>
<protein>
    <submittedName>
        <fullName evidence="2">(northern house mosquito) hypothetical protein</fullName>
    </submittedName>
</protein>
<feature type="region of interest" description="Disordered" evidence="1">
    <location>
        <begin position="1"/>
        <end position="29"/>
    </location>
</feature>
<dbReference type="AlphaFoldDB" id="A0A8D8N4K4"/>
<feature type="region of interest" description="Disordered" evidence="1">
    <location>
        <begin position="52"/>
        <end position="114"/>
    </location>
</feature>
<sequence>MPLQGRLRARPREADVQRVPGGQVPLGGSRRLHDLSAQLQNQQDWFAVLSVPQRTLPPPPGRQTHAVLQTARSPHKPHPPLHRPNQRDPVLERPATSRRRTARHQIPQRHRVPDKVLRLHLQRGLQPLLRNLQRHQAHPHQPGTRNNVHRPDSLPARRILPARAGIRVRQSRRRRLRQHQLQQPLPPRDGTTQCPLLVRPGRHQDRVRGDHVHDRVRDPQHRVQRQSHLDHQQGGRPRLG</sequence>
<feature type="compositionally biased region" description="Basic residues" evidence="1">
    <location>
        <begin position="169"/>
        <end position="178"/>
    </location>
</feature>
<dbReference type="EMBL" id="HBUE01352817">
    <property type="protein sequence ID" value="CAG6604275.1"/>
    <property type="molecule type" value="Transcribed_RNA"/>
</dbReference>
<name>A0A8D8N4K4_CULPI</name>
<evidence type="ECO:0000256" key="1">
    <source>
        <dbReference type="SAM" id="MobiDB-lite"/>
    </source>
</evidence>
<proteinExistence type="predicted"/>
<organism evidence="2">
    <name type="scientific">Culex pipiens</name>
    <name type="common">House mosquito</name>
    <dbReference type="NCBI Taxonomy" id="7175"/>
    <lineage>
        <taxon>Eukaryota</taxon>
        <taxon>Metazoa</taxon>
        <taxon>Ecdysozoa</taxon>
        <taxon>Arthropoda</taxon>
        <taxon>Hexapoda</taxon>
        <taxon>Insecta</taxon>
        <taxon>Pterygota</taxon>
        <taxon>Neoptera</taxon>
        <taxon>Endopterygota</taxon>
        <taxon>Diptera</taxon>
        <taxon>Nematocera</taxon>
        <taxon>Culicoidea</taxon>
        <taxon>Culicidae</taxon>
        <taxon>Culicinae</taxon>
        <taxon>Culicini</taxon>
        <taxon>Culex</taxon>
        <taxon>Culex</taxon>
    </lineage>
</organism>